<dbReference type="AlphaFoldDB" id="A0A5P8WIM4"/>
<proteinExistence type="predicted"/>
<dbReference type="EMBL" id="CP045228">
    <property type="protein sequence ID" value="QFS52431.1"/>
    <property type="molecule type" value="Genomic_DNA"/>
</dbReference>
<dbReference type="Proteomes" id="UP000326678">
    <property type="component" value="Chromosome pGXM01"/>
</dbReference>
<protein>
    <submittedName>
        <fullName evidence="1">Uncharacterized protein</fullName>
    </submittedName>
</protein>
<dbReference type="RefSeq" id="WP_152592642.1">
    <property type="nucleotide sequence ID" value="NZ_CP045228.1"/>
</dbReference>
<reference evidence="1 2" key="1">
    <citation type="submission" date="2019-10" db="EMBL/GenBank/DDBJ databases">
        <title>Genomic and transcriptomic insights into the perfect genentic adaptation of a filamentous nitrogen-fixing cyanobacterium to rice fields.</title>
        <authorList>
            <person name="Chen Z."/>
        </authorList>
    </citation>
    <scope>NUCLEOTIDE SEQUENCE [LARGE SCALE GENOMIC DNA]</scope>
    <source>
        <strain evidence="1">CCNUC1</strain>
    </source>
</reference>
<accession>A0A5P8WIM4</accession>
<dbReference type="KEGG" id="nsh:GXM_09925"/>
<name>A0A5P8WIM4_9NOSO</name>
<keyword evidence="2" id="KW-1185">Reference proteome</keyword>
<sequence>MNPQENAELLAALMRQEELLHLLVAAINKPKLGLHSEAGNCKIYCNRQHGGLWYTLNGEPSDVPQSALTGYLKELRFENTERRKKETCKLLITIQADRTYILESGYDTHFSKSLLTAMPAATRSGNATLRPEQLYAPVTLQPQPGTTDESVLSCRVWVGSELIKASYGEETDWKVTARQALDVVKAASEMVF</sequence>
<organism evidence="1 2">
    <name type="scientific">Nostoc sphaeroides CCNUC1</name>
    <dbReference type="NCBI Taxonomy" id="2653204"/>
    <lineage>
        <taxon>Bacteria</taxon>
        <taxon>Bacillati</taxon>
        <taxon>Cyanobacteriota</taxon>
        <taxon>Cyanophyceae</taxon>
        <taxon>Nostocales</taxon>
        <taxon>Nostocaceae</taxon>
        <taxon>Nostoc</taxon>
    </lineage>
</organism>
<gene>
    <name evidence="1" type="ORF">GXM_09925</name>
</gene>
<evidence type="ECO:0000313" key="1">
    <source>
        <dbReference type="EMBL" id="QFS52431.1"/>
    </source>
</evidence>
<evidence type="ECO:0000313" key="2">
    <source>
        <dbReference type="Proteomes" id="UP000326678"/>
    </source>
</evidence>